<comment type="similarity">
    <text evidence="1">Belongs to the ROK (NagC/XylR) family.</text>
</comment>
<dbReference type="InterPro" id="IPR011051">
    <property type="entry name" value="RmlC_Cupin_sf"/>
</dbReference>
<proteinExistence type="inferred from homology"/>
<gene>
    <name evidence="2" type="ORF">DN53_05175</name>
</gene>
<dbReference type="SUPFAM" id="SSF53067">
    <property type="entry name" value="Actin-like ATPase domain"/>
    <property type="match status" value="1"/>
</dbReference>
<protein>
    <recommendedName>
        <fullName evidence="4">ROK family protein</fullName>
    </recommendedName>
</protein>
<dbReference type="InterPro" id="IPR014710">
    <property type="entry name" value="RmlC-like_jellyroll"/>
</dbReference>
<dbReference type="InterPro" id="IPR043129">
    <property type="entry name" value="ATPase_NBD"/>
</dbReference>
<evidence type="ECO:0000313" key="3">
    <source>
        <dbReference type="Proteomes" id="UP000290261"/>
    </source>
</evidence>
<reference evidence="2 3" key="1">
    <citation type="submission" date="2014-04" db="EMBL/GenBank/DDBJ databases">
        <title>Whole genome of Muricauda olearia.</title>
        <authorList>
            <person name="Zhang X.-H."/>
            <person name="Tang K."/>
        </authorList>
    </citation>
    <scope>NUCLEOTIDE SEQUENCE [LARGE SCALE GENOMIC DNA]</scope>
    <source>
        <strain evidence="2 3">Th120</strain>
    </source>
</reference>
<dbReference type="CDD" id="cd23763">
    <property type="entry name" value="ASKHA_ATPase_ROK"/>
    <property type="match status" value="1"/>
</dbReference>
<dbReference type="Gene3D" id="2.60.120.10">
    <property type="entry name" value="Jelly Rolls"/>
    <property type="match status" value="2"/>
</dbReference>
<dbReference type="PANTHER" id="PTHR18964:SF149">
    <property type="entry name" value="BIFUNCTIONAL UDP-N-ACETYLGLUCOSAMINE 2-EPIMERASE_N-ACETYLMANNOSAMINE KINASE"/>
    <property type="match status" value="1"/>
</dbReference>
<dbReference type="CDD" id="cd07010">
    <property type="entry name" value="cupin_PMI_type_I_N_bac"/>
    <property type="match status" value="1"/>
</dbReference>
<dbReference type="RefSeq" id="WP_129655868.1">
    <property type="nucleotide sequence ID" value="NZ_ML142914.1"/>
</dbReference>
<dbReference type="SUPFAM" id="SSF51182">
    <property type="entry name" value="RmlC-like cupins"/>
    <property type="match status" value="1"/>
</dbReference>
<dbReference type="AlphaFoldDB" id="A0A444VHS7"/>
<dbReference type="Gene3D" id="3.30.420.40">
    <property type="match status" value="2"/>
</dbReference>
<accession>A0A444VHS7</accession>
<dbReference type="PANTHER" id="PTHR18964">
    <property type="entry name" value="ROK (REPRESSOR, ORF, KINASE) FAMILY"/>
    <property type="match status" value="1"/>
</dbReference>
<dbReference type="InterPro" id="IPR000600">
    <property type="entry name" value="ROK"/>
</dbReference>
<dbReference type="Pfam" id="PF00480">
    <property type="entry name" value="ROK"/>
    <property type="match status" value="1"/>
</dbReference>
<dbReference type="Proteomes" id="UP000290261">
    <property type="component" value="Unassembled WGS sequence"/>
</dbReference>
<evidence type="ECO:0000256" key="1">
    <source>
        <dbReference type="ARBA" id="ARBA00006479"/>
    </source>
</evidence>
<sequence length="895" mass="100718">MQDQNKYYLGIDIGGSHFALGMVDASQMGLLVETVERYPVDSDLPAQDFLDQLVSAIRESIQKFKKPIKGIGLSVPGPFDYTNGVSHIRGLNKYDALFGVNLKLFLWAHLQDTLASPGNIAFINDADSFVLGEAYTNNLDKGRVFGVTLGTGIGSGFVIDGNVVTEHANIPHDGNMYNLPFKSKRVEDWISTQWFLETFTKTTGITVDNVKEIAEQAETLEKAKGIFEQYGQHLGEVMTSLSEEFKPDALVIGGSISKSYHLFSQAFEACFPVLPNIHITKGTAHAAILGAVIHLTIKQNKLSTKRNTEQYVMPMQADGSRTGEGYMVYPSFEISTGTVSMGVESLVDELPKTGCVLIDGYMGAYWKEFMARLSSELQKKNVKHVNYDMASAYKEVSAIEEMVAPYLGGDDPVFGKIFPGDLKEFFDEEKLRSIIPEEGILNIIYGPGAALSGWKGTIVYMDIPKNEIQFRSRAGQVTNLGNIMVADKKHQYKRMYFIDWPVLNKHKHQLLKDMDYVVDGQFEGDVSWCSGDTLRKALQEMSAHAFRPRPWFSPGIWGGDWMKEKIDGLAQNVPNYAWSFELIAPENGIVISKNGARLEISFDFLMFQDNQAILGKAADIFGTDFPIRFDYLDTVNGQNLSVQCHPTLEYMRENFGENFTQDETYYILDAEAGAQVYLGFKEGVQKEEFQEALEQSHAQVKPMPVEKYVQTFDAKKHDLFLIPNGTVHCSGIGNLVLEISSTPYIFTFKMYDWMRMDLDGKPRPLNIERGVANLNMECQGDRVEVEYISKPRVVQSGDHWKKVKLPTHSKHFYEIHRFEFTDKMIIDTEEQCHILNLVEGTKIRVVAQNRSMDIHYAETFVVPAAVGRYTIENLGEGEAKVIQSNVKPEFCKTGF</sequence>
<dbReference type="EMBL" id="JJMP01000010">
    <property type="protein sequence ID" value="RYC50318.1"/>
    <property type="molecule type" value="Genomic_DNA"/>
</dbReference>
<evidence type="ECO:0008006" key="4">
    <source>
        <dbReference type="Google" id="ProtNLM"/>
    </source>
</evidence>
<organism evidence="2 3">
    <name type="scientific">Flagellimonas olearia</name>
    <dbReference type="NCBI Taxonomy" id="552546"/>
    <lineage>
        <taxon>Bacteria</taxon>
        <taxon>Pseudomonadati</taxon>
        <taxon>Bacteroidota</taxon>
        <taxon>Flavobacteriia</taxon>
        <taxon>Flavobacteriales</taxon>
        <taxon>Flavobacteriaceae</taxon>
        <taxon>Flagellimonas</taxon>
    </lineage>
</organism>
<comment type="caution">
    <text evidence="2">The sequence shown here is derived from an EMBL/GenBank/DDBJ whole genome shotgun (WGS) entry which is preliminary data.</text>
</comment>
<name>A0A444VHS7_9FLAO</name>
<evidence type="ECO:0000313" key="2">
    <source>
        <dbReference type="EMBL" id="RYC50318.1"/>
    </source>
</evidence>
<keyword evidence="3" id="KW-1185">Reference proteome</keyword>